<dbReference type="AlphaFoldDB" id="A0A920BPN9"/>
<comment type="caution">
    <text evidence="1">Lacks conserved residue(s) required for the propagation of feature annotation.</text>
</comment>
<dbReference type="RefSeq" id="WP_246607948.1">
    <property type="nucleotide sequence ID" value="NZ_BOQN01000102.1"/>
</dbReference>
<comment type="caution">
    <text evidence="3">The sequence shown here is derived from an EMBL/GenBank/DDBJ whole genome shotgun (WGS) entry which is preliminary data.</text>
</comment>
<name>A0A920BPN9_9ACTN</name>
<dbReference type="Proteomes" id="UP000677082">
    <property type="component" value="Unassembled WGS sequence"/>
</dbReference>
<protein>
    <recommendedName>
        <fullName evidence="2">Peptidase S8/S53 domain-containing protein</fullName>
    </recommendedName>
</protein>
<organism evidence="3 4">
    <name type="scientific">Paractinoplanes toevensis</name>
    <dbReference type="NCBI Taxonomy" id="571911"/>
    <lineage>
        <taxon>Bacteria</taxon>
        <taxon>Bacillati</taxon>
        <taxon>Actinomycetota</taxon>
        <taxon>Actinomycetes</taxon>
        <taxon>Micromonosporales</taxon>
        <taxon>Micromonosporaceae</taxon>
        <taxon>Paractinoplanes</taxon>
    </lineage>
</organism>
<gene>
    <name evidence="3" type="ORF">Ato02nite_077640</name>
</gene>
<sequence>MELGGDAGPQRGDPPRHRGRIGVCAPGSGEHDLTCSNGSDFAYTNGFGGTSGATPKVGAVAALMLNADPGLTHARIRKILHDTGRPVITEPDKPIGRFLDAEAAVRDVQSSR</sequence>
<dbReference type="SUPFAM" id="SSF52743">
    <property type="entry name" value="Subtilisin-like"/>
    <property type="match status" value="1"/>
</dbReference>
<evidence type="ECO:0000259" key="2">
    <source>
        <dbReference type="Pfam" id="PF00082"/>
    </source>
</evidence>
<dbReference type="GO" id="GO:0006508">
    <property type="term" value="P:proteolysis"/>
    <property type="evidence" value="ECO:0007669"/>
    <property type="project" value="InterPro"/>
</dbReference>
<keyword evidence="4" id="KW-1185">Reference proteome</keyword>
<evidence type="ECO:0000313" key="4">
    <source>
        <dbReference type="Proteomes" id="UP000677082"/>
    </source>
</evidence>
<dbReference type="PROSITE" id="PS51892">
    <property type="entry name" value="SUBTILASE"/>
    <property type="match status" value="1"/>
</dbReference>
<dbReference type="EMBL" id="BOQN01000102">
    <property type="protein sequence ID" value="GIM95971.1"/>
    <property type="molecule type" value="Genomic_DNA"/>
</dbReference>
<feature type="domain" description="Peptidase S8/S53" evidence="2">
    <location>
        <begin position="22"/>
        <end position="84"/>
    </location>
</feature>
<reference evidence="3 4" key="1">
    <citation type="submission" date="2021-03" db="EMBL/GenBank/DDBJ databases">
        <title>Whole genome shotgun sequence of Actinoplanes toevensis NBRC 105298.</title>
        <authorList>
            <person name="Komaki H."/>
            <person name="Tamura T."/>
        </authorList>
    </citation>
    <scope>NUCLEOTIDE SEQUENCE [LARGE SCALE GENOMIC DNA]</scope>
    <source>
        <strain evidence="3 4">NBRC 105298</strain>
    </source>
</reference>
<accession>A0A920BPN9</accession>
<evidence type="ECO:0000256" key="1">
    <source>
        <dbReference type="PROSITE-ProRule" id="PRU01240"/>
    </source>
</evidence>
<dbReference type="InterPro" id="IPR036852">
    <property type="entry name" value="Peptidase_S8/S53_dom_sf"/>
</dbReference>
<dbReference type="GO" id="GO:0004252">
    <property type="term" value="F:serine-type endopeptidase activity"/>
    <property type="evidence" value="ECO:0007669"/>
    <property type="project" value="InterPro"/>
</dbReference>
<dbReference type="Gene3D" id="3.40.50.200">
    <property type="entry name" value="Peptidase S8/S53 domain"/>
    <property type="match status" value="1"/>
</dbReference>
<dbReference type="Pfam" id="PF00082">
    <property type="entry name" value="Peptidase_S8"/>
    <property type="match status" value="1"/>
</dbReference>
<comment type="similarity">
    <text evidence="1">Belongs to the peptidase S8 family.</text>
</comment>
<proteinExistence type="inferred from homology"/>
<evidence type="ECO:0000313" key="3">
    <source>
        <dbReference type="EMBL" id="GIM95971.1"/>
    </source>
</evidence>
<dbReference type="InterPro" id="IPR000209">
    <property type="entry name" value="Peptidase_S8/S53_dom"/>
</dbReference>